<dbReference type="InterPro" id="IPR013325">
    <property type="entry name" value="RNA_pol_sigma_r2"/>
</dbReference>
<feature type="domain" description="RNA polymerase sigma factor 70 region 4 type 2" evidence="6">
    <location>
        <begin position="100"/>
        <end position="146"/>
    </location>
</feature>
<dbReference type="InterPro" id="IPR014284">
    <property type="entry name" value="RNA_pol_sigma-70_dom"/>
</dbReference>
<dbReference type="InterPro" id="IPR013249">
    <property type="entry name" value="RNA_pol_sigma70_r4_t2"/>
</dbReference>
<keyword evidence="3" id="KW-0731">Sigma factor</keyword>
<feature type="domain" description="RNA polymerase sigma-70 region 2" evidence="5">
    <location>
        <begin position="4"/>
        <end position="69"/>
    </location>
</feature>
<dbReference type="Proteomes" id="UP000319817">
    <property type="component" value="Chromosome"/>
</dbReference>
<evidence type="ECO:0000259" key="5">
    <source>
        <dbReference type="Pfam" id="PF04542"/>
    </source>
</evidence>
<dbReference type="PANTHER" id="PTHR43133">
    <property type="entry name" value="RNA POLYMERASE ECF-TYPE SIGMA FACTO"/>
    <property type="match status" value="1"/>
</dbReference>
<dbReference type="SUPFAM" id="SSF88659">
    <property type="entry name" value="Sigma3 and sigma4 domains of RNA polymerase sigma factors"/>
    <property type="match status" value="1"/>
</dbReference>
<dbReference type="PANTHER" id="PTHR43133:SF51">
    <property type="entry name" value="RNA POLYMERASE SIGMA FACTOR"/>
    <property type="match status" value="1"/>
</dbReference>
<dbReference type="GO" id="GO:0006352">
    <property type="term" value="P:DNA-templated transcription initiation"/>
    <property type="evidence" value="ECO:0007669"/>
    <property type="project" value="InterPro"/>
</dbReference>
<dbReference type="GO" id="GO:0016987">
    <property type="term" value="F:sigma factor activity"/>
    <property type="evidence" value="ECO:0007669"/>
    <property type="project" value="UniProtKB-KW"/>
</dbReference>
<evidence type="ECO:0000256" key="3">
    <source>
        <dbReference type="ARBA" id="ARBA00023082"/>
    </source>
</evidence>
<keyword evidence="4" id="KW-0804">Transcription</keyword>
<keyword evidence="8" id="KW-1185">Reference proteome</keyword>
<evidence type="ECO:0000256" key="1">
    <source>
        <dbReference type="ARBA" id="ARBA00010641"/>
    </source>
</evidence>
<comment type="similarity">
    <text evidence="1">Belongs to the sigma-70 factor family. ECF subfamily.</text>
</comment>
<dbReference type="NCBIfam" id="TIGR02989">
    <property type="entry name" value="Sig-70_gvs1"/>
    <property type="match status" value="1"/>
</dbReference>
<dbReference type="InterPro" id="IPR036388">
    <property type="entry name" value="WH-like_DNA-bd_sf"/>
</dbReference>
<dbReference type="Pfam" id="PF08281">
    <property type="entry name" value="Sigma70_r4_2"/>
    <property type="match status" value="1"/>
</dbReference>
<evidence type="ECO:0000313" key="7">
    <source>
        <dbReference type="EMBL" id="QDT08211.1"/>
    </source>
</evidence>
<gene>
    <name evidence="7" type="primary">carQ</name>
    <name evidence="7" type="ORF">K239x_01440</name>
</gene>
<dbReference type="InterPro" id="IPR013324">
    <property type="entry name" value="RNA_pol_sigma_r3/r4-like"/>
</dbReference>
<protein>
    <submittedName>
        <fullName evidence="7">RNA polymerase sigma factor CarQ</fullName>
    </submittedName>
</protein>
<dbReference type="Pfam" id="PF04542">
    <property type="entry name" value="Sigma70_r2"/>
    <property type="match status" value="1"/>
</dbReference>
<name>A0A517NM58_9BACT</name>
<organism evidence="7 8">
    <name type="scientific">Stieleria marina</name>
    <dbReference type="NCBI Taxonomy" id="1930275"/>
    <lineage>
        <taxon>Bacteria</taxon>
        <taxon>Pseudomonadati</taxon>
        <taxon>Planctomycetota</taxon>
        <taxon>Planctomycetia</taxon>
        <taxon>Pirellulales</taxon>
        <taxon>Pirellulaceae</taxon>
        <taxon>Stieleria</taxon>
    </lineage>
</organism>
<dbReference type="Gene3D" id="1.10.10.10">
    <property type="entry name" value="Winged helix-like DNA-binding domain superfamily/Winged helix DNA-binding domain"/>
    <property type="match status" value="1"/>
</dbReference>
<dbReference type="GO" id="GO:0003677">
    <property type="term" value="F:DNA binding"/>
    <property type="evidence" value="ECO:0007669"/>
    <property type="project" value="InterPro"/>
</dbReference>
<dbReference type="InterPro" id="IPR014331">
    <property type="entry name" value="RNA_pol_sigma70_ECF_RHOBA"/>
</dbReference>
<accession>A0A517NM58</accession>
<dbReference type="SUPFAM" id="SSF88946">
    <property type="entry name" value="Sigma2 domain of RNA polymerase sigma factors"/>
    <property type="match status" value="1"/>
</dbReference>
<sequence length="163" mass="18680">MRLFLQSERRILGFILAMVPNLADAEDLLQETCSIMWRKFDQFEPGTEFAAWGISIARYRVLTYRRKAASGRVCFNEKLLHAIADAAADVSSQSDIRLSALQSCLGELREKDRELIRLRYFAENTTKQTAEQLGRSADSIYKSLNRVQDSLLWCIRRSLQAEG</sequence>
<dbReference type="AlphaFoldDB" id="A0A517NM58"/>
<dbReference type="Gene3D" id="1.10.1740.10">
    <property type="match status" value="1"/>
</dbReference>
<evidence type="ECO:0000313" key="8">
    <source>
        <dbReference type="Proteomes" id="UP000319817"/>
    </source>
</evidence>
<evidence type="ECO:0000256" key="2">
    <source>
        <dbReference type="ARBA" id="ARBA00023015"/>
    </source>
</evidence>
<proteinExistence type="inferred from homology"/>
<evidence type="ECO:0000256" key="4">
    <source>
        <dbReference type="ARBA" id="ARBA00023163"/>
    </source>
</evidence>
<reference evidence="7 8" key="1">
    <citation type="submission" date="2019-02" db="EMBL/GenBank/DDBJ databases">
        <title>Deep-cultivation of Planctomycetes and their phenomic and genomic characterization uncovers novel biology.</title>
        <authorList>
            <person name="Wiegand S."/>
            <person name="Jogler M."/>
            <person name="Boedeker C."/>
            <person name="Pinto D."/>
            <person name="Vollmers J."/>
            <person name="Rivas-Marin E."/>
            <person name="Kohn T."/>
            <person name="Peeters S.H."/>
            <person name="Heuer A."/>
            <person name="Rast P."/>
            <person name="Oberbeckmann S."/>
            <person name="Bunk B."/>
            <person name="Jeske O."/>
            <person name="Meyerdierks A."/>
            <person name="Storesund J.E."/>
            <person name="Kallscheuer N."/>
            <person name="Luecker S."/>
            <person name="Lage O.M."/>
            <person name="Pohl T."/>
            <person name="Merkel B.J."/>
            <person name="Hornburger P."/>
            <person name="Mueller R.-W."/>
            <person name="Bruemmer F."/>
            <person name="Labrenz M."/>
            <person name="Spormann A.M."/>
            <person name="Op den Camp H."/>
            <person name="Overmann J."/>
            <person name="Amann R."/>
            <person name="Jetten M.S.M."/>
            <person name="Mascher T."/>
            <person name="Medema M.H."/>
            <person name="Devos D.P."/>
            <person name="Kaster A.-K."/>
            <person name="Ovreas L."/>
            <person name="Rohde M."/>
            <person name="Galperin M.Y."/>
            <person name="Jogler C."/>
        </authorList>
    </citation>
    <scope>NUCLEOTIDE SEQUENCE [LARGE SCALE GENOMIC DNA]</scope>
    <source>
        <strain evidence="7 8">K23_9</strain>
    </source>
</reference>
<dbReference type="NCBIfam" id="TIGR02937">
    <property type="entry name" value="sigma70-ECF"/>
    <property type="match status" value="1"/>
</dbReference>
<evidence type="ECO:0000259" key="6">
    <source>
        <dbReference type="Pfam" id="PF08281"/>
    </source>
</evidence>
<dbReference type="InterPro" id="IPR039425">
    <property type="entry name" value="RNA_pol_sigma-70-like"/>
</dbReference>
<dbReference type="InterPro" id="IPR007627">
    <property type="entry name" value="RNA_pol_sigma70_r2"/>
</dbReference>
<keyword evidence="2" id="KW-0805">Transcription regulation</keyword>
<dbReference type="EMBL" id="CP036526">
    <property type="protein sequence ID" value="QDT08211.1"/>
    <property type="molecule type" value="Genomic_DNA"/>
</dbReference>